<proteinExistence type="predicted"/>
<dbReference type="GO" id="GO:0006164">
    <property type="term" value="P:purine nucleotide biosynthetic process"/>
    <property type="evidence" value="ECO:0007669"/>
    <property type="project" value="UniProtKB-KW"/>
</dbReference>
<reference evidence="8 9" key="1">
    <citation type="journal article" date="2020" name="Nature">
        <title>Six reference-quality genomes reveal evolution of bat adaptations.</title>
        <authorList>
            <person name="Jebb D."/>
            <person name="Huang Z."/>
            <person name="Pippel M."/>
            <person name="Hughes G.M."/>
            <person name="Lavrichenko K."/>
            <person name="Devanna P."/>
            <person name="Winkler S."/>
            <person name="Jermiin L.S."/>
            <person name="Skirmuntt E.C."/>
            <person name="Katzourakis A."/>
            <person name="Burkitt-Gray L."/>
            <person name="Ray D.A."/>
            <person name="Sullivan K.A.M."/>
            <person name="Roscito J.G."/>
            <person name="Kirilenko B.M."/>
            <person name="Davalos L.M."/>
            <person name="Corthals A.P."/>
            <person name="Power M.L."/>
            <person name="Jones G."/>
            <person name="Ransome R.D."/>
            <person name="Dechmann D.K.N."/>
            <person name="Locatelli A.G."/>
            <person name="Puechmaille S.J."/>
            <person name="Fedrigo O."/>
            <person name="Jarvis E.D."/>
            <person name="Hiller M."/>
            <person name="Vernes S.C."/>
            <person name="Myers E.W."/>
            <person name="Teeling E.C."/>
        </authorList>
    </citation>
    <scope>NUCLEOTIDE SEQUENCE [LARGE SCALE GENOMIC DNA]</scope>
    <source>
        <strain evidence="8">Bat1K_MPI-CBG_1</strain>
    </source>
</reference>
<dbReference type="PANTHER" id="PTHR43472">
    <property type="entry name" value="PHOSPHORIBOSYLAMINE--GLYCINE LIGASE"/>
    <property type="match status" value="1"/>
</dbReference>
<keyword evidence="4" id="KW-0658">Purine biosynthesis</keyword>
<dbReference type="PANTHER" id="PTHR43472:SF1">
    <property type="entry name" value="PHOSPHORIBOSYLAMINE--GLYCINE LIGASE, CHLOROPLASTIC"/>
    <property type="match status" value="1"/>
</dbReference>
<keyword evidence="6" id="KW-0464">Manganese</keyword>
<keyword evidence="3" id="KW-0547">Nucleotide-binding</keyword>
<accession>A0A834ELN5</accession>
<dbReference type="SUPFAM" id="SSF56059">
    <property type="entry name" value="Glutathione synthetase ATP-binding domain-like"/>
    <property type="match status" value="1"/>
</dbReference>
<evidence type="ECO:0000256" key="4">
    <source>
        <dbReference type="ARBA" id="ARBA00022755"/>
    </source>
</evidence>
<dbReference type="EMBL" id="JABVXQ010000003">
    <property type="protein sequence ID" value="KAF6118747.1"/>
    <property type="molecule type" value="Genomic_DNA"/>
</dbReference>
<name>A0A834ELN5_9CHIR</name>
<dbReference type="InterPro" id="IPR000115">
    <property type="entry name" value="PRibGlycinamide_synth"/>
</dbReference>
<dbReference type="AlphaFoldDB" id="A0A834ELN5"/>
<evidence type="ECO:0000256" key="6">
    <source>
        <dbReference type="ARBA" id="ARBA00023211"/>
    </source>
</evidence>
<dbReference type="GO" id="GO:0009113">
    <property type="term" value="P:purine nucleobase biosynthetic process"/>
    <property type="evidence" value="ECO:0007669"/>
    <property type="project" value="InterPro"/>
</dbReference>
<organism evidence="8 9">
    <name type="scientific">Phyllostomus discolor</name>
    <name type="common">pale spear-nosed bat</name>
    <dbReference type="NCBI Taxonomy" id="89673"/>
    <lineage>
        <taxon>Eukaryota</taxon>
        <taxon>Metazoa</taxon>
        <taxon>Chordata</taxon>
        <taxon>Craniata</taxon>
        <taxon>Vertebrata</taxon>
        <taxon>Euteleostomi</taxon>
        <taxon>Mammalia</taxon>
        <taxon>Eutheria</taxon>
        <taxon>Laurasiatheria</taxon>
        <taxon>Chiroptera</taxon>
        <taxon>Yangochiroptera</taxon>
        <taxon>Phyllostomidae</taxon>
        <taxon>Phyllostominae</taxon>
        <taxon>Phyllostomus</taxon>
    </lineage>
</organism>
<evidence type="ECO:0000259" key="7">
    <source>
        <dbReference type="Pfam" id="PF02844"/>
    </source>
</evidence>
<sequence length="206" mass="22450">MAARVLVIGNGGREHTLAWKLAQSTHVKEVLVAPGNAGTACSKKISNADISISDHSALAKFCKDEDIEFVVVGPEAPLAAGIVGNLTSSGLRCFGPTAEAALLESSKRFAKEFMDRHKIPTARWGAFTKPELACDFIRRSPVLLNSTCYQQVTRTWSDGLCVRVSVVLTQPHFGTEKILFVLCITNNCSVIQENLGLAIFFFFLYN</sequence>
<dbReference type="InterPro" id="IPR020562">
    <property type="entry name" value="PRibGlycinamide_synth_N"/>
</dbReference>
<comment type="caution">
    <text evidence="8">The sequence shown here is derived from an EMBL/GenBank/DDBJ whole genome shotgun (WGS) entry which is preliminary data.</text>
</comment>
<evidence type="ECO:0000313" key="9">
    <source>
        <dbReference type="Proteomes" id="UP000664940"/>
    </source>
</evidence>
<evidence type="ECO:0000256" key="3">
    <source>
        <dbReference type="ARBA" id="ARBA00022741"/>
    </source>
</evidence>
<evidence type="ECO:0000256" key="2">
    <source>
        <dbReference type="ARBA" id="ARBA00022723"/>
    </source>
</evidence>
<dbReference type="GO" id="GO:0046872">
    <property type="term" value="F:metal ion binding"/>
    <property type="evidence" value="ECO:0007669"/>
    <property type="project" value="UniProtKB-KW"/>
</dbReference>
<evidence type="ECO:0000313" key="8">
    <source>
        <dbReference type="EMBL" id="KAF6118747.1"/>
    </source>
</evidence>
<protein>
    <submittedName>
        <fullName evidence="8">Phosphoribosylglycinamide formyltransferase, phosphoribosylglycinamide synthetase, phosphoribosylaminoimidazole synthetase</fullName>
    </submittedName>
</protein>
<keyword evidence="5" id="KW-0067">ATP-binding</keyword>
<evidence type="ECO:0000256" key="1">
    <source>
        <dbReference type="ARBA" id="ARBA00022598"/>
    </source>
</evidence>
<dbReference type="FunFam" id="3.40.50.20:FF:000006">
    <property type="entry name" value="Phosphoribosylamine--glycine ligase, chloroplastic"/>
    <property type="match status" value="1"/>
</dbReference>
<keyword evidence="8" id="KW-0808">Transferase</keyword>
<feature type="domain" description="Phosphoribosylglycinamide synthetase N-terminal" evidence="7">
    <location>
        <begin position="4"/>
        <end position="104"/>
    </location>
</feature>
<dbReference type="Gene3D" id="3.40.50.20">
    <property type="match status" value="1"/>
</dbReference>
<dbReference type="GO" id="GO:0005524">
    <property type="term" value="F:ATP binding"/>
    <property type="evidence" value="ECO:0007669"/>
    <property type="project" value="UniProtKB-KW"/>
</dbReference>
<keyword evidence="2" id="KW-0479">Metal-binding</keyword>
<dbReference type="Proteomes" id="UP000664940">
    <property type="component" value="Unassembled WGS sequence"/>
</dbReference>
<gene>
    <name evidence="8" type="ORF">HJG60_005443</name>
</gene>
<dbReference type="InterPro" id="IPR016185">
    <property type="entry name" value="PreATP-grasp_dom_sf"/>
</dbReference>
<evidence type="ECO:0000256" key="5">
    <source>
        <dbReference type="ARBA" id="ARBA00022840"/>
    </source>
</evidence>
<keyword evidence="1" id="KW-0436">Ligase</keyword>
<dbReference type="Pfam" id="PF02844">
    <property type="entry name" value="GARS_N"/>
    <property type="match status" value="1"/>
</dbReference>
<dbReference type="SUPFAM" id="SSF52440">
    <property type="entry name" value="PreATP-grasp domain"/>
    <property type="match status" value="1"/>
</dbReference>
<dbReference type="GO" id="GO:0016740">
    <property type="term" value="F:transferase activity"/>
    <property type="evidence" value="ECO:0007669"/>
    <property type="project" value="UniProtKB-KW"/>
</dbReference>
<dbReference type="GO" id="GO:0004637">
    <property type="term" value="F:phosphoribosylamine-glycine ligase activity"/>
    <property type="evidence" value="ECO:0007669"/>
    <property type="project" value="InterPro"/>
</dbReference>